<dbReference type="InterPro" id="IPR013871">
    <property type="entry name" value="Cysteine_rich_secretory"/>
</dbReference>
<dbReference type="Proteomes" id="UP000192578">
    <property type="component" value="Unassembled WGS sequence"/>
</dbReference>
<feature type="region of interest" description="Disordered" evidence="4">
    <location>
        <begin position="126"/>
        <end position="145"/>
    </location>
</feature>
<feature type="compositionally biased region" description="Basic and acidic residues" evidence="4">
    <location>
        <begin position="134"/>
        <end position="143"/>
    </location>
</feature>
<dbReference type="InterPro" id="IPR042076">
    <property type="entry name" value="Crisp-like_dom"/>
</dbReference>
<dbReference type="InterPro" id="IPR002413">
    <property type="entry name" value="V5_allergen-like"/>
</dbReference>
<dbReference type="SMART" id="SM00198">
    <property type="entry name" value="SCP"/>
    <property type="match status" value="1"/>
</dbReference>
<evidence type="ECO:0000256" key="4">
    <source>
        <dbReference type="SAM" id="MobiDB-lite"/>
    </source>
</evidence>
<accession>A0A9X6NH33</accession>
<feature type="domain" description="ShKT" evidence="5">
    <location>
        <begin position="378"/>
        <end position="415"/>
    </location>
</feature>
<dbReference type="PROSITE" id="PS51670">
    <property type="entry name" value="SHKT"/>
    <property type="match status" value="1"/>
</dbReference>
<comment type="similarity">
    <text evidence="1">Belongs to the CRISP family.</text>
</comment>
<evidence type="ECO:0000313" key="7">
    <source>
        <dbReference type="Proteomes" id="UP000192578"/>
    </source>
</evidence>
<organism evidence="6 7">
    <name type="scientific">Hypsibius exemplaris</name>
    <name type="common">Freshwater tardigrade</name>
    <dbReference type="NCBI Taxonomy" id="2072580"/>
    <lineage>
        <taxon>Eukaryota</taxon>
        <taxon>Metazoa</taxon>
        <taxon>Ecdysozoa</taxon>
        <taxon>Tardigrada</taxon>
        <taxon>Eutardigrada</taxon>
        <taxon>Parachela</taxon>
        <taxon>Hypsibioidea</taxon>
        <taxon>Hypsibiidae</taxon>
        <taxon>Hypsibius</taxon>
    </lineage>
</organism>
<dbReference type="PRINTS" id="PR00838">
    <property type="entry name" value="V5ALLERGEN"/>
</dbReference>
<dbReference type="InterPro" id="IPR003582">
    <property type="entry name" value="ShKT_dom"/>
</dbReference>
<evidence type="ECO:0000259" key="5">
    <source>
        <dbReference type="PROSITE" id="PS51670"/>
    </source>
</evidence>
<sequence length="421" mass="46919">MSSISSWMSIFHSVHLFYAVFLLALAPSALYTRELRPVVSHSQEIALTLPLQSLTQSASASVVLSAHSTFRDHNGRDHDILWHTTVSASQLAHIDEIIGSAKCLQGLIAQWVNITVAPLEVNRKTVPTSSGNGTRKDEQKLKAEATTVKPSPILTTKPPPRQSAHNATMGPSHCDPLERYSKSDSLTISLTSADVSDPEGIKITELDAHKIESVANYTVRKHNCLRSRVSPEAGNMLRMEWNQEAADQAQDWADQCSYNHNNETNRTTSLFPCGQNIAYTTPWAFSWNSVINMWYNEYLEYKFGEPNDLHVVGHYTAMVWATTYQLGCAYKDCGGWHFYVCHYCPNGNFGDLSAPYKAGSACENCPDSCERGLCTNTCPHTNIYSNCDELERKFKICSNRFQEKLALNCKATCLCPGSIYL</sequence>
<feature type="region of interest" description="Disordered" evidence="4">
    <location>
        <begin position="150"/>
        <end position="178"/>
    </location>
</feature>
<proteinExistence type="inferred from homology"/>
<keyword evidence="2" id="KW-1015">Disulfide bond</keyword>
<dbReference type="PROSITE" id="PS01010">
    <property type="entry name" value="CRISP_2"/>
    <property type="match status" value="1"/>
</dbReference>
<evidence type="ECO:0000256" key="1">
    <source>
        <dbReference type="ARBA" id="ARBA00009923"/>
    </source>
</evidence>
<dbReference type="PROSITE" id="PS01009">
    <property type="entry name" value="CRISP_1"/>
    <property type="match status" value="1"/>
</dbReference>
<dbReference type="InterPro" id="IPR018244">
    <property type="entry name" value="Allrgn_V5/Tpx1_CS"/>
</dbReference>
<dbReference type="OrthoDB" id="737510at2759"/>
<dbReference type="GO" id="GO:0005576">
    <property type="term" value="C:extracellular region"/>
    <property type="evidence" value="ECO:0007669"/>
    <property type="project" value="InterPro"/>
</dbReference>
<reference evidence="7" key="1">
    <citation type="submission" date="2017-01" db="EMBL/GenBank/DDBJ databases">
        <title>Comparative genomics of anhydrobiosis in the tardigrade Hypsibius dujardini.</title>
        <authorList>
            <person name="Yoshida Y."/>
            <person name="Koutsovoulos G."/>
            <person name="Laetsch D."/>
            <person name="Stevens L."/>
            <person name="Kumar S."/>
            <person name="Horikawa D."/>
            <person name="Ishino K."/>
            <person name="Komine S."/>
            <person name="Tomita M."/>
            <person name="Blaxter M."/>
            <person name="Arakawa K."/>
        </authorList>
    </citation>
    <scope>NUCLEOTIDE SEQUENCE [LARGE SCALE GENOMIC DNA]</scope>
    <source>
        <strain evidence="7">Z151</strain>
    </source>
</reference>
<keyword evidence="7" id="KW-1185">Reference proteome</keyword>
<name>A0A9X6NH33_HYPEX</name>
<evidence type="ECO:0000256" key="3">
    <source>
        <dbReference type="PROSITE-ProRule" id="PRU01005"/>
    </source>
</evidence>
<dbReference type="SUPFAM" id="SSF55797">
    <property type="entry name" value="PR-1-like"/>
    <property type="match status" value="1"/>
</dbReference>
<dbReference type="SUPFAM" id="SSF57546">
    <property type="entry name" value="Crisp domain-like"/>
    <property type="match status" value="1"/>
</dbReference>
<dbReference type="Gene3D" id="3.40.33.10">
    <property type="entry name" value="CAP"/>
    <property type="match status" value="1"/>
</dbReference>
<dbReference type="PRINTS" id="PR00837">
    <property type="entry name" value="V5TPXLIKE"/>
</dbReference>
<dbReference type="InterPro" id="IPR001283">
    <property type="entry name" value="CRISP-related"/>
</dbReference>
<dbReference type="PANTHER" id="PTHR10334">
    <property type="entry name" value="CYSTEINE-RICH SECRETORY PROTEIN-RELATED"/>
    <property type="match status" value="1"/>
</dbReference>
<dbReference type="Gene3D" id="1.10.10.740">
    <property type="entry name" value="Crisp domain"/>
    <property type="match status" value="1"/>
</dbReference>
<protein>
    <submittedName>
        <fullName evidence="6">Cysteine-rich secretory protein 1</fullName>
    </submittedName>
</protein>
<evidence type="ECO:0000256" key="2">
    <source>
        <dbReference type="ARBA" id="ARBA00023157"/>
    </source>
</evidence>
<gene>
    <name evidence="6" type="ORF">BV898_18147</name>
</gene>
<comment type="caution">
    <text evidence="3">Lacks conserved residue(s) required for the propagation of feature annotation.</text>
</comment>
<evidence type="ECO:0000313" key="6">
    <source>
        <dbReference type="EMBL" id="OWA53725.1"/>
    </source>
</evidence>
<dbReference type="InterPro" id="IPR014044">
    <property type="entry name" value="CAP_dom"/>
</dbReference>
<dbReference type="EMBL" id="MTYJ01000341">
    <property type="protein sequence ID" value="OWA53725.1"/>
    <property type="molecule type" value="Genomic_DNA"/>
</dbReference>
<comment type="caution">
    <text evidence="6">The sequence shown here is derived from an EMBL/GenBank/DDBJ whole genome shotgun (WGS) entry which is preliminary data.</text>
</comment>
<dbReference type="Pfam" id="PF08562">
    <property type="entry name" value="Crisp"/>
    <property type="match status" value="1"/>
</dbReference>
<dbReference type="Pfam" id="PF00188">
    <property type="entry name" value="CAP"/>
    <property type="match status" value="1"/>
</dbReference>
<dbReference type="InterPro" id="IPR035940">
    <property type="entry name" value="CAP_sf"/>
</dbReference>
<dbReference type="AlphaFoldDB" id="A0A9X6NH33"/>